<evidence type="ECO:0000256" key="1">
    <source>
        <dbReference type="SAM" id="SignalP"/>
    </source>
</evidence>
<dbReference type="SUPFAM" id="SSF55797">
    <property type="entry name" value="PR-1-like"/>
    <property type="match status" value="1"/>
</dbReference>
<dbReference type="STRING" id="188477.A0A3S0ZBR5"/>
<keyword evidence="1" id="KW-0732">Signal</keyword>
<dbReference type="PRINTS" id="PR00838">
    <property type="entry name" value="V5ALLERGEN"/>
</dbReference>
<proteinExistence type="predicted"/>
<feature type="signal peptide" evidence="1">
    <location>
        <begin position="1"/>
        <end position="19"/>
    </location>
</feature>
<dbReference type="InterPro" id="IPR001283">
    <property type="entry name" value="CRISP-related"/>
</dbReference>
<dbReference type="InterPro" id="IPR035940">
    <property type="entry name" value="CAP_sf"/>
</dbReference>
<organism evidence="3 4">
    <name type="scientific">Elysia chlorotica</name>
    <name type="common">Eastern emerald elysia</name>
    <name type="synonym">Sea slug</name>
    <dbReference type="NCBI Taxonomy" id="188477"/>
    <lineage>
        <taxon>Eukaryota</taxon>
        <taxon>Metazoa</taxon>
        <taxon>Spiralia</taxon>
        <taxon>Lophotrochozoa</taxon>
        <taxon>Mollusca</taxon>
        <taxon>Gastropoda</taxon>
        <taxon>Heterobranchia</taxon>
        <taxon>Euthyneura</taxon>
        <taxon>Panpulmonata</taxon>
        <taxon>Sacoglossa</taxon>
        <taxon>Placobranchoidea</taxon>
        <taxon>Plakobranchidae</taxon>
        <taxon>Elysia</taxon>
    </lineage>
</organism>
<name>A0A3S0ZBR5_ELYCH</name>
<reference evidence="3 4" key="1">
    <citation type="submission" date="2019-01" db="EMBL/GenBank/DDBJ databases">
        <title>A draft genome assembly of the solar-powered sea slug Elysia chlorotica.</title>
        <authorList>
            <person name="Cai H."/>
            <person name="Li Q."/>
            <person name="Fang X."/>
            <person name="Li J."/>
            <person name="Curtis N.E."/>
            <person name="Altenburger A."/>
            <person name="Shibata T."/>
            <person name="Feng M."/>
            <person name="Maeda T."/>
            <person name="Schwartz J.A."/>
            <person name="Shigenobu S."/>
            <person name="Lundholm N."/>
            <person name="Nishiyama T."/>
            <person name="Yang H."/>
            <person name="Hasebe M."/>
            <person name="Li S."/>
            <person name="Pierce S.K."/>
            <person name="Wang J."/>
        </authorList>
    </citation>
    <scope>NUCLEOTIDE SEQUENCE [LARGE SCALE GENOMIC DNA]</scope>
    <source>
        <strain evidence="3">EC2010</strain>
        <tissue evidence="3">Whole organism of an adult</tissue>
    </source>
</reference>
<dbReference type="PANTHER" id="PTHR10334">
    <property type="entry name" value="CYSTEINE-RICH SECRETORY PROTEIN-RELATED"/>
    <property type="match status" value="1"/>
</dbReference>
<dbReference type="CDD" id="cd05382">
    <property type="entry name" value="CAP_GAPR1-like"/>
    <property type="match status" value="1"/>
</dbReference>
<dbReference type="GO" id="GO:0005576">
    <property type="term" value="C:extracellular region"/>
    <property type="evidence" value="ECO:0007669"/>
    <property type="project" value="InterPro"/>
</dbReference>
<dbReference type="InterPro" id="IPR014044">
    <property type="entry name" value="CAP_dom"/>
</dbReference>
<dbReference type="EMBL" id="RQTK01001234">
    <property type="protein sequence ID" value="RUS71315.1"/>
    <property type="molecule type" value="Genomic_DNA"/>
</dbReference>
<evidence type="ECO:0000313" key="4">
    <source>
        <dbReference type="Proteomes" id="UP000271974"/>
    </source>
</evidence>
<dbReference type="Gene3D" id="3.40.33.10">
    <property type="entry name" value="CAP"/>
    <property type="match status" value="1"/>
</dbReference>
<feature type="domain" description="SCP" evidence="2">
    <location>
        <begin position="98"/>
        <end position="238"/>
    </location>
</feature>
<accession>A0A3S0ZBR5</accession>
<keyword evidence="4" id="KW-1185">Reference proteome</keyword>
<dbReference type="FunFam" id="3.40.33.10:FF:000002">
    <property type="entry name" value="Golgi-associated plant pathogenesis-related protein 1"/>
    <property type="match status" value="1"/>
</dbReference>
<evidence type="ECO:0000313" key="3">
    <source>
        <dbReference type="EMBL" id="RUS71315.1"/>
    </source>
</evidence>
<dbReference type="InterPro" id="IPR034113">
    <property type="entry name" value="SCP_GAPR1-like"/>
</dbReference>
<dbReference type="PROSITE" id="PS51257">
    <property type="entry name" value="PROKAR_LIPOPROTEIN"/>
    <property type="match status" value="1"/>
</dbReference>
<dbReference type="OrthoDB" id="337038at2759"/>
<protein>
    <recommendedName>
        <fullName evidence="2">SCP domain-containing protein</fullName>
    </recommendedName>
</protein>
<comment type="caution">
    <text evidence="3">The sequence shown here is derived from an EMBL/GenBank/DDBJ whole genome shotgun (WGS) entry which is preliminary data.</text>
</comment>
<dbReference type="PRINTS" id="PR00837">
    <property type="entry name" value="V5TPXLIKE"/>
</dbReference>
<dbReference type="InterPro" id="IPR018244">
    <property type="entry name" value="Allrgn_V5/Tpx1_CS"/>
</dbReference>
<feature type="chain" id="PRO_5018628822" description="SCP domain-containing protein" evidence="1">
    <location>
        <begin position="20"/>
        <end position="251"/>
    </location>
</feature>
<dbReference type="InterPro" id="IPR002413">
    <property type="entry name" value="V5_allergen-like"/>
</dbReference>
<dbReference type="Pfam" id="PF00188">
    <property type="entry name" value="CAP"/>
    <property type="match status" value="1"/>
</dbReference>
<dbReference type="Proteomes" id="UP000271974">
    <property type="component" value="Unassembled WGS sequence"/>
</dbReference>
<dbReference type="SMART" id="SM00198">
    <property type="entry name" value="SCP"/>
    <property type="match status" value="1"/>
</dbReference>
<sequence length="251" mass="27445">MKTTLVILLAIGLFIACEADYDCLTDDGSNCNTAPLRTDPGDGTTVCCTSYGSMSWSTRYVNGVPTYKCTCGGTQGSAGGTWGIKPPSTPFEPVSLADFRQQGLQKHNELRARHGCPPLTLSDDLNAYAQNWAERLAREDNMYHSDVTLASGEKLGENLAMKAGSMQLDYKGDEPVQAWYDEISLYDFSKTWGQRGTGHFTQVVWKDTYQVGMGKARTADGTGVYAVASYRGPGNFYGNQALWTRNVPKLL</sequence>
<dbReference type="PROSITE" id="PS01009">
    <property type="entry name" value="CRISP_1"/>
    <property type="match status" value="1"/>
</dbReference>
<dbReference type="AlphaFoldDB" id="A0A3S0ZBR5"/>
<evidence type="ECO:0000259" key="2">
    <source>
        <dbReference type="SMART" id="SM00198"/>
    </source>
</evidence>
<gene>
    <name evidence="3" type="ORF">EGW08_020923</name>
</gene>